<comment type="caution">
    <text evidence="2">The sequence shown here is derived from an EMBL/GenBank/DDBJ whole genome shotgun (WGS) entry which is preliminary data.</text>
</comment>
<gene>
    <name evidence="2" type="ORF">SNE40_003739</name>
</gene>
<feature type="region of interest" description="Disordered" evidence="1">
    <location>
        <begin position="139"/>
        <end position="185"/>
    </location>
</feature>
<protein>
    <submittedName>
        <fullName evidence="2">Uncharacterized protein</fullName>
    </submittedName>
</protein>
<dbReference type="EMBL" id="JAZGQO010000002">
    <property type="protein sequence ID" value="KAK6192233.1"/>
    <property type="molecule type" value="Genomic_DNA"/>
</dbReference>
<proteinExistence type="predicted"/>
<feature type="compositionally biased region" description="Basic residues" evidence="1">
    <location>
        <begin position="173"/>
        <end position="185"/>
    </location>
</feature>
<name>A0AAN8K3L1_PATCE</name>
<evidence type="ECO:0000313" key="3">
    <source>
        <dbReference type="Proteomes" id="UP001347796"/>
    </source>
</evidence>
<reference evidence="2 3" key="1">
    <citation type="submission" date="2024-01" db="EMBL/GenBank/DDBJ databases">
        <title>The genome of the rayed Mediterranean limpet Patella caerulea (Linnaeus, 1758).</title>
        <authorList>
            <person name="Anh-Thu Weber A."/>
            <person name="Halstead-Nussloch G."/>
        </authorList>
    </citation>
    <scope>NUCLEOTIDE SEQUENCE [LARGE SCALE GENOMIC DNA]</scope>
    <source>
        <strain evidence="2">AATW-2023a</strain>
        <tissue evidence="2">Whole specimen</tissue>
    </source>
</reference>
<organism evidence="2 3">
    <name type="scientific">Patella caerulea</name>
    <name type="common">Rayed Mediterranean limpet</name>
    <dbReference type="NCBI Taxonomy" id="87958"/>
    <lineage>
        <taxon>Eukaryota</taxon>
        <taxon>Metazoa</taxon>
        <taxon>Spiralia</taxon>
        <taxon>Lophotrochozoa</taxon>
        <taxon>Mollusca</taxon>
        <taxon>Gastropoda</taxon>
        <taxon>Patellogastropoda</taxon>
        <taxon>Patelloidea</taxon>
        <taxon>Patellidae</taxon>
        <taxon>Patella</taxon>
    </lineage>
</organism>
<evidence type="ECO:0000256" key="1">
    <source>
        <dbReference type="SAM" id="MobiDB-lite"/>
    </source>
</evidence>
<keyword evidence="3" id="KW-1185">Reference proteome</keyword>
<sequence length="185" mass="21501">MKKIPAEQTSERDCRCHRMTRAFYQYLQCLHYIANLEKPSTCFKKKEKELNHFIRPACSNDAIMNKIKVNAAWAHTMRRELKKHYHEQLLQKLEAVYDHYDCTGDEMMGWEHQALSWAKKNYGTQLRRDAVDEFLARLPSTVRSPPPSPSMPGSPLEIPARPSPCTPSPKVQRPPKKNRSVTHPC</sequence>
<dbReference type="Proteomes" id="UP001347796">
    <property type="component" value="Unassembled WGS sequence"/>
</dbReference>
<dbReference type="AlphaFoldDB" id="A0AAN8K3L1"/>
<evidence type="ECO:0000313" key="2">
    <source>
        <dbReference type="EMBL" id="KAK6192233.1"/>
    </source>
</evidence>
<accession>A0AAN8K3L1</accession>